<dbReference type="EMBL" id="JAACJL010000046">
    <property type="protein sequence ID" value="KAF4613349.1"/>
    <property type="molecule type" value="Genomic_DNA"/>
</dbReference>
<dbReference type="Gene3D" id="1.20.1280.50">
    <property type="match status" value="1"/>
</dbReference>
<comment type="caution">
    <text evidence="1">The sequence shown here is derived from an EMBL/GenBank/DDBJ whole genome shotgun (WGS) entry which is preliminary data.</text>
</comment>
<evidence type="ECO:0000313" key="1">
    <source>
        <dbReference type="EMBL" id="KAF4613349.1"/>
    </source>
</evidence>
<accession>A0A8H4VMJ8</accession>
<reference evidence="1 2" key="1">
    <citation type="submission" date="2019-12" db="EMBL/GenBank/DDBJ databases">
        <authorList>
            <person name="Floudas D."/>
            <person name="Bentzer J."/>
            <person name="Ahren D."/>
            <person name="Johansson T."/>
            <person name="Persson P."/>
            <person name="Tunlid A."/>
        </authorList>
    </citation>
    <scope>NUCLEOTIDE SEQUENCE [LARGE SCALE GENOMIC DNA]</scope>
    <source>
        <strain evidence="1 2">CBS 102.39</strain>
    </source>
</reference>
<keyword evidence="2" id="KW-1185">Reference proteome</keyword>
<gene>
    <name evidence="1" type="ORF">D9613_010863</name>
</gene>
<evidence type="ECO:0008006" key="3">
    <source>
        <dbReference type="Google" id="ProtNLM"/>
    </source>
</evidence>
<protein>
    <recommendedName>
        <fullName evidence="3">F-box domain-containing protein</fullName>
    </recommendedName>
</protein>
<proteinExistence type="predicted"/>
<dbReference type="Proteomes" id="UP000521872">
    <property type="component" value="Unassembled WGS sequence"/>
</dbReference>
<dbReference type="AlphaFoldDB" id="A0A8H4VMJ8"/>
<evidence type="ECO:0000313" key="2">
    <source>
        <dbReference type="Proteomes" id="UP000521872"/>
    </source>
</evidence>
<sequence length="524" mass="59916">MQPSSVNSPISTLHEDVLWKIFMENTGFLVDSSLGSKGPLITARHCSQVCSRWRSLFLSSPSIWGRLIDFGDLRQKTDDWRNEVVARSGEALLWVYGSIQSSEQLHFLLIFLKKEWKRVQILDIEESIYPGTSVTWHEWAFLKAPAPKLSRIRISMPYDTRKRIMPAILFKNDAPCLEDFRILDFPHKIPTNTSWLPHLTSVALSEAFTTEKMFAALEAMPQLVYLTVKIWNEIRHLPARKVVLPNLRMLETNGDALNATPILQWVAPSSDCCLSTWGRLRTPIQAAEEYEQYESAVKSYVVPYCFLHPSSSLRLHLDPVYLILADAFRSLRHIIQQPRQFQMMLNTRSLPSSLLLKELVSSEWLSHVSKLELGVGRIIDTTAYNPLRASYIYVLQAFSSPSITTLHTGDSDLFRLLEIVGPDILSSLFPNLITLGLKFLSKSRGPETEFPHQQFLRLRRETGSPISVLDLSDLWDKKKDMGYLEEHTGLLVRWKAEDGRVDEYVCGEGHPERLCFSTDANRNA</sequence>
<name>A0A8H4VMJ8_9AGAR</name>
<organism evidence="1 2">
    <name type="scientific">Agrocybe pediades</name>
    <dbReference type="NCBI Taxonomy" id="84607"/>
    <lineage>
        <taxon>Eukaryota</taxon>
        <taxon>Fungi</taxon>
        <taxon>Dikarya</taxon>
        <taxon>Basidiomycota</taxon>
        <taxon>Agaricomycotina</taxon>
        <taxon>Agaricomycetes</taxon>
        <taxon>Agaricomycetidae</taxon>
        <taxon>Agaricales</taxon>
        <taxon>Agaricineae</taxon>
        <taxon>Strophariaceae</taxon>
        <taxon>Agrocybe</taxon>
    </lineage>
</organism>